<dbReference type="PANTHER" id="PTHR28141:SF1">
    <property type="entry name" value="2',3'-CYCLIC-NUCLEOTIDE 3'-PHOSPHODIESTERASE"/>
    <property type="match status" value="1"/>
</dbReference>
<dbReference type="KEGG" id="ndi:NDAI_0B00960"/>
<dbReference type="EMBL" id="HE580268">
    <property type="protein sequence ID" value="CCD23130.1"/>
    <property type="molecule type" value="Genomic_DNA"/>
</dbReference>
<dbReference type="Proteomes" id="UP000000689">
    <property type="component" value="Chromosome 2"/>
</dbReference>
<evidence type="ECO:0000256" key="3">
    <source>
        <dbReference type="ARBA" id="ARBA00012317"/>
    </source>
</evidence>
<evidence type="ECO:0000256" key="4">
    <source>
        <dbReference type="ARBA" id="ARBA00014478"/>
    </source>
</evidence>
<comment type="similarity">
    <text evidence="2">Belongs to the 2H phosphoesterase superfamily. CPD1 family.</text>
</comment>
<proteinExistence type="inferred from homology"/>
<comment type="function">
    <text evidence="1">Involved in the metabolism of ADP-ribose 1',2'-cyclic phosphate which is produced as a consequence of tRNA splicing.</text>
</comment>
<evidence type="ECO:0000313" key="5">
    <source>
        <dbReference type="EMBL" id="CCD23130.1"/>
    </source>
</evidence>
<evidence type="ECO:0000256" key="1">
    <source>
        <dbReference type="ARBA" id="ARBA00003831"/>
    </source>
</evidence>
<dbReference type="GO" id="GO:0009187">
    <property type="term" value="P:cyclic nucleotide metabolic process"/>
    <property type="evidence" value="ECO:0007669"/>
    <property type="project" value="EnsemblFungi"/>
</dbReference>
<protein>
    <recommendedName>
        <fullName evidence="4">2',3'-cyclic-nucleotide 3'-phosphodiesterase</fullName>
        <ecNumber evidence="3">3.1.4.37</ecNumber>
    </recommendedName>
</protein>
<dbReference type="eggNOG" id="ENOG502RY6J">
    <property type="taxonomic scope" value="Eukaryota"/>
</dbReference>
<evidence type="ECO:0000256" key="2">
    <source>
        <dbReference type="ARBA" id="ARBA00006037"/>
    </source>
</evidence>
<dbReference type="Pfam" id="PF07823">
    <property type="entry name" value="CPDase"/>
    <property type="match status" value="1"/>
</dbReference>
<organism evidence="5 6">
    <name type="scientific">Naumovozyma dairenensis (strain ATCC 10597 / BCRC 20456 / CBS 421 / NBRC 0211 / NRRL Y-12639)</name>
    <name type="common">Saccharomyces dairenensis</name>
    <dbReference type="NCBI Taxonomy" id="1071378"/>
    <lineage>
        <taxon>Eukaryota</taxon>
        <taxon>Fungi</taxon>
        <taxon>Dikarya</taxon>
        <taxon>Ascomycota</taxon>
        <taxon>Saccharomycotina</taxon>
        <taxon>Saccharomycetes</taxon>
        <taxon>Saccharomycetales</taxon>
        <taxon>Saccharomycetaceae</taxon>
        <taxon>Naumovozyma</taxon>
    </lineage>
</organism>
<name>G0W5R9_NAUDC</name>
<accession>G0W5R9</accession>
<reference evidence="5 6" key="1">
    <citation type="journal article" date="2011" name="Proc. Natl. Acad. Sci. U.S.A.">
        <title>Evolutionary erosion of yeast sex chromosomes by mating-type switching accidents.</title>
        <authorList>
            <person name="Gordon J.L."/>
            <person name="Armisen D."/>
            <person name="Proux-Wera E."/>
            <person name="Oheigeartaigh S.S."/>
            <person name="Byrne K.P."/>
            <person name="Wolfe K.H."/>
        </authorList>
    </citation>
    <scope>NUCLEOTIDE SEQUENCE [LARGE SCALE GENOMIC DNA]</scope>
    <source>
        <strain evidence="6">ATCC 10597 / BCRC 20456 / CBS 421 / NBRC 0211 / NRRL Y-12639</strain>
    </source>
</reference>
<dbReference type="OrthoDB" id="514292at2759"/>
<dbReference type="GeneID" id="11498101"/>
<dbReference type="Gene3D" id="3.90.1140.10">
    <property type="entry name" value="Cyclic phosphodiesterase"/>
    <property type="match status" value="1"/>
</dbReference>
<dbReference type="InterPro" id="IPR009097">
    <property type="entry name" value="Cyclic_Pdiesterase"/>
</dbReference>
<dbReference type="PANTHER" id="PTHR28141">
    <property type="entry name" value="2',3'-CYCLIC-NUCLEOTIDE 3'-PHOSPHODIESTERASE"/>
    <property type="match status" value="1"/>
</dbReference>
<sequence length="217" mass="24770">MTVVLWYCPPPGSTAYETLNTLIQSIQTLFPNSPVFEPHITLNTHLTVSTKDDVNKVLTYCVAAMNSIKKSIEKENKSLVRMNGFVTGKSYFQKVKLSCELDKYLLSIAQIIRELFVESEQNTELKKLNAQNWVHNDFKPHVSLLYSDIYPISPAFTKIIQQRIEDTLGVKVISNEADEWKFDQIPKNVSWGIPATFKVVNCEGPIEEWEVLGRTDI</sequence>
<dbReference type="HOGENOM" id="CLU_088289_0_0_1"/>
<dbReference type="GO" id="GO:0004113">
    <property type="term" value="F:2',3'-cyclic-nucleotide 3'-phosphodiesterase activity"/>
    <property type="evidence" value="ECO:0007669"/>
    <property type="project" value="UniProtKB-EC"/>
</dbReference>
<dbReference type="OMA" id="FEPHITI"/>
<dbReference type="STRING" id="1071378.G0W5R9"/>
<dbReference type="AlphaFoldDB" id="G0W5R9"/>
<gene>
    <name evidence="5" type="primary">NDAI0B00960</name>
    <name evidence="5" type="ordered locus">NDAI_0B00960</name>
</gene>
<dbReference type="RefSeq" id="XP_003668373.1">
    <property type="nucleotide sequence ID" value="XM_003668325.1"/>
</dbReference>
<evidence type="ECO:0000313" key="6">
    <source>
        <dbReference type="Proteomes" id="UP000000689"/>
    </source>
</evidence>
<dbReference type="EC" id="3.1.4.37" evidence="3"/>
<dbReference type="InterPro" id="IPR012386">
    <property type="entry name" value="Cyclic-nucl_3Pdiesterase"/>
</dbReference>
<dbReference type="SUPFAM" id="SSF55144">
    <property type="entry name" value="LigT-like"/>
    <property type="match status" value="1"/>
</dbReference>
<keyword evidence="6" id="KW-1185">Reference proteome</keyword>